<evidence type="ECO:0000313" key="2">
    <source>
        <dbReference type="EMBL" id="CAG5155637.1"/>
    </source>
</evidence>
<dbReference type="RefSeq" id="XP_043167302.1">
    <property type="nucleotide sequence ID" value="XM_043311367.1"/>
</dbReference>
<dbReference type="OrthoDB" id="5238363at2759"/>
<protein>
    <submittedName>
        <fullName evidence="2">Uncharacterized protein</fullName>
    </submittedName>
</protein>
<proteinExistence type="predicted"/>
<accession>A0A8J2HYX7</accession>
<evidence type="ECO:0000256" key="1">
    <source>
        <dbReference type="SAM" id="MobiDB-lite"/>
    </source>
</evidence>
<dbReference type="AlphaFoldDB" id="A0A8J2HYX7"/>
<sequence>MNSVFSLLAKQPPKTFKVSYAPQYKNFIINHVAIDPSHPLHETQRRRQAEKKKEGLWWHATTGVDLNKSSCVRAWARRRLRRAVVDELKARGYDENGKYVNLNKLQTQTQTDLMAGVAAGKTLDLKGSLRLHVQAPLLPAKYVDVRAEAGAVIDAVRYGIPKDASVDYASAKPTRGRSSSSLPAAAQPSPFRVTKHTVKSRTR</sequence>
<feature type="compositionally biased region" description="Basic residues" evidence="1">
    <location>
        <begin position="193"/>
        <end position="203"/>
    </location>
</feature>
<dbReference type="GeneID" id="67015350"/>
<name>A0A8J2HYX7_9PLEO</name>
<dbReference type="Proteomes" id="UP000676310">
    <property type="component" value="Unassembled WGS sequence"/>
</dbReference>
<gene>
    <name evidence="2" type="ORF">ALTATR162_LOCUS3759</name>
</gene>
<reference evidence="2" key="1">
    <citation type="submission" date="2021-05" db="EMBL/GenBank/DDBJ databases">
        <authorList>
            <person name="Stam R."/>
        </authorList>
    </citation>
    <scope>NUCLEOTIDE SEQUENCE</scope>
    <source>
        <strain evidence="2">CS162</strain>
    </source>
</reference>
<feature type="region of interest" description="Disordered" evidence="1">
    <location>
        <begin position="167"/>
        <end position="203"/>
    </location>
</feature>
<feature type="compositionally biased region" description="Low complexity" evidence="1">
    <location>
        <begin position="178"/>
        <end position="190"/>
    </location>
</feature>
<dbReference type="EMBL" id="CAJRGZ010000017">
    <property type="protein sequence ID" value="CAG5155637.1"/>
    <property type="molecule type" value="Genomic_DNA"/>
</dbReference>
<comment type="caution">
    <text evidence="2">The sequence shown here is derived from an EMBL/GenBank/DDBJ whole genome shotgun (WGS) entry which is preliminary data.</text>
</comment>
<evidence type="ECO:0000313" key="3">
    <source>
        <dbReference type="Proteomes" id="UP000676310"/>
    </source>
</evidence>
<organism evidence="2 3">
    <name type="scientific">Alternaria atra</name>
    <dbReference type="NCBI Taxonomy" id="119953"/>
    <lineage>
        <taxon>Eukaryota</taxon>
        <taxon>Fungi</taxon>
        <taxon>Dikarya</taxon>
        <taxon>Ascomycota</taxon>
        <taxon>Pezizomycotina</taxon>
        <taxon>Dothideomycetes</taxon>
        <taxon>Pleosporomycetidae</taxon>
        <taxon>Pleosporales</taxon>
        <taxon>Pleosporineae</taxon>
        <taxon>Pleosporaceae</taxon>
        <taxon>Alternaria</taxon>
        <taxon>Alternaria sect. Ulocladioides</taxon>
    </lineage>
</organism>
<keyword evidence="3" id="KW-1185">Reference proteome</keyword>